<gene>
    <name evidence="1" type="ORF">FRX31_011483</name>
</gene>
<dbReference type="Pfam" id="PF03004">
    <property type="entry name" value="Transposase_24"/>
    <property type="match status" value="1"/>
</dbReference>
<organism evidence="1 2">
    <name type="scientific">Thalictrum thalictroides</name>
    <name type="common">Rue-anemone</name>
    <name type="synonym">Anemone thalictroides</name>
    <dbReference type="NCBI Taxonomy" id="46969"/>
    <lineage>
        <taxon>Eukaryota</taxon>
        <taxon>Viridiplantae</taxon>
        <taxon>Streptophyta</taxon>
        <taxon>Embryophyta</taxon>
        <taxon>Tracheophyta</taxon>
        <taxon>Spermatophyta</taxon>
        <taxon>Magnoliopsida</taxon>
        <taxon>Ranunculales</taxon>
        <taxon>Ranunculaceae</taxon>
        <taxon>Thalictroideae</taxon>
        <taxon>Thalictrum</taxon>
    </lineage>
</organism>
<evidence type="ECO:0000313" key="2">
    <source>
        <dbReference type="Proteomes" id="UP000554482"/>
    </source>
</evidence>
<dbReference type="OrthoDB" id="1745817at2759"/>
<proteinExistence type="predicted"/>
<dbReference type="InterPro" id="IPR052957">
    <property type="entry name" value="Auxin_embryo_med"/>
</dbReference>
<dbReference type="Proteomes" id="UP000554482">
    <property type="component" value="Unassembled WGS sequence"/>
</dbReference>
<name>A0A7J6WQN6_THATH</name>
<dbReference type="PANTHER" id="PTHR32387">
    <property type="entry name" value="WU:FJ29H11"/>
    <property type="match status" value="1"/>
</dbReference>
<sequence length="245" mass="28167">MLGTYVGDLWLRTYVGDSVGYMPPSQSFLLTPAFGNLLKDICELIDIPLVDQQFYDNKIIDYKEELITIGVMSEFGEACKFIGRHLMSLAANVNLTRANVYSILNFIRFLREKLLPPEDFIKSIKEGKWLRTLHGEQCPVHSILFDSEWTSAARISNLPFIDEEVQIRANIVFATYFSQVLSHRNKSNRAAQRAQHATGRISFPQLREKINREQDAPPTQGDFFKATHISRKTNEPIDELSRHYI</sequence>
<dbReference type="PANTHER" id="PTHR32387:SF3">
    <property type="entry name" value="ATP_DNA BINDING PROTEIN"/>
    <property type="match status" value="1"/>
</dbReference>
<keyword evidence="2" id="KW-1185">Reference proteome</keyword>
<dbReference type="InterPro" id="IPR004252">
    <property type="entry name" value="Probable_transposase_24"/>
</dbReference>
<accession>A0A7J6WQN6</accession>
<reference evidence="1 2" key="1">
    <citation type="submission" date="2020-06" db="EMBL/GenBank/DDBJ databases">
        <title>Transcriptomic and genomic resources for Thalictrum thalictroides and T. hernandezii: Facilitating candidate gene discovery in an emerging model plant lineage.</title>
        <authorList>
            <person name="Arias T."/>
            <person name="Riano-Pachon D.M."/>
            <person name="Di Stilio V.S."/>
        </authorList>
    </citation>
    <scope>NUCLEOTIDE SEQUENCE [LARGE SCALE GENOMIC DNA]</scope>
    <source>
        <strain evidence="2">cv. WT478/WT964</strain>
        <tissue evidence="1">Leaves</tissue>
    </source>
</reference>
<dbReference type="AlphaFoldDB" id="A0A7J6WQN6"/>
<feature type="non-terminal residue" evidence="1">
    <location>
        <position position="1"/>
    </location>
</feature>
<comment type="caution">
    <text evidence="1">The sequence shown here is derived from an EMBL/GenBank/DDBJ whole genome shotgun (WGS) entry which is preliminary data.</text>
</comment>
<dbReference type="EMBL" id="JABWDY010012660">
    <property type="protein sequence ID" value="KAF5198930.1"/>
    <property type="molecule type" value="Genomic_DNA"/>
</dbReference>
<evidence type="ECO:0000313" key="1">
    <source>
        <dbReference type="EMBL" id="KAF5198930.1"/>
    </source>
</evidence>
<protein>
    <submittedName>
        <fullName evidence="1">ATP/DNA binding protein</fullName>
    </submittedName>
</protein>